<dbReference type="InterPro" id="IPR003657">
    <property type="entry name" value="WRKY_dom"/>
</dbReference>
<keyword evidence="4" id="KW-0804">Transcription</keyword>
<dbReference type="InterPro" id="IPR044810">
    <property type="entry name" value="WRKY_plant"/>
</dbReference>
<evidence type="ECO:0000256" key="4">
    <source>
        <dbReference type="ARBA" id="ARBA00023163"/>
    </source>
</evidence>
<dbReference type="InterPro" id="IPR036576">
    <property type="entry name" value="WRKY_dom_sf"/>
</dbReference>
<feature type="region of interest" description="Disordered" evidence="7">
    <location>
        <begin position="58"/>
        <end position="97"/>
    </location>
</feature>
<dbReference type="PANTHER" id="PTHR32096:SF133">
    <property type="entry name" value="WRKY TRANSCRIPTION FACTOR 41-RELATED"/>
    <property type="match status" value="1"/>
</dbReference>
<evidence type="ECO:0000313" key="9">
    <source>
        <dbReference type="EMBL" id="ERN08905.1"/>
    </source>
</evidence>
<dbReference type="FunFam" id="2.20.25.80:FF:000009">
    <property type="entry name" value="WRKY transcription factor 53"/>
    <property type="match status" value="1"/>
</dbReference>
<dbReference type="GO" id="GO:0010193">
    <property type="term" value="P:response to ozone"/>
    <property type="evidence" value="ECO:0007669"/>
    <property type="project" value="UniProtKB-ARBA"/>
</dbReference>
<gene>
    <name evidence="9" type="ORF">AMTR_s00015p00228580</name>
</gene>
<dbReference type="OMA" id="QWTERIG"/>
<keyword evidence="3" id="KW-0238">DNA-binding</keyword>
<dbReference type="EMBL" id="KI393208">
    <property type="protein sequence ID" value="ERN08905.1"/>
    <property type="molecule type" value="Genomic_DNA"/>
</dbReference>
<dbReference type="Proteomes" id="UP000017836">
    <property type="component" value="Unassembled WGS sequence"/>
</dbReference>
<evidence type="ECO:0000256" key="7">
    <source>
        <dbReference type="SAM" id="MobiDB-lite"/>
    </source>
</evidence>
<comment type="subcellular location">
    <subcellularLocation>
        <location evidence="1">Nucleus</location>
    </subcellularLocation>
</comment>
<accession>W1PNZ9</accession>
<keyword evidence="5" id="KW-0539">Nucleus</keyword>
<dbReference type="GO" id="GO:0042542">
    <property type="term" value="P:response to hydrogen peroxide"/>
    <property type="evidence" value="ECO:0007669"/>
    <property type="project" value="UniProtKB-ARBA"/>
</dbReference>
<dbReference type="Gene3D" id="2.20.25.80">
    <property type="entry name" value="WRKY domain"/>
    <property type="match status" value="1"/>
</dbReference>
<dbReference type="GO" id="GO:0000976">
    <property type="term" value="F:transcription cis-regulatory region binding"/>
    <property type="evidence" value="ECO:0000318"/>
    <property type="project" value="GO_Central"/>
</dbReference>
<name>W1PNZ9_AMBTC</name>
<dbReference type="eggNOG" id="ENOG502QPRM">
    <property type="taxonomic scope" value="Eukaryota"/>
</dbReference>
<comment type="similarity">
    <text evidence="6">Belongs to the WRKY group III family.</text>
</comment>
<evidence type="ECO:0000256" key="2">
    <source>
        <dbReference type="ARBA" id="ARBA00023015"/>
    </source>
</evidence>
<proteinExistence type="inferred from homology"/>
<evidence type="ECO:0000256" key="5">
    <source>
        <dbReference type="ARBA" id="ARBA00023242"/>
    </source>
</evidence>
<evidence type="ECO:0000256" key="3">
    <source>
        <dbReference type="ARBA" id="ARBA00023125"/>
    </source>
</evidence>
<evidence type="ECO:0000313" key="10">
    <source>
        <dbReference type="Proteomes" id="UP000017836"/>
    </source>
</evidence>
<dbReference type="PROSITE" id="PS50811">
    <property type="entry name" value="WRKY"/>
    <property type="match status" value="1"/>
</dbReference>
<keyword evidence="2" id="KW-0805">Transcription regulation</keyword>
<dbReference type="AlphaFoldDB" id="W1PNZ9"/>
<sequence length="388" mass="43198">MEVIGEWERKLLVQELSAGQEAAKELLSNAENSVAKEAKVQKILASISNALSLLRQTDANDDSPDSGCRSPLSDDSGKSCARPSKDQDRREISKKRKMLPQWTERIGISSDSWCEGSLGDRYTWRKYGQKDILGAKYPRGYYRCTHRNSQGCPATKQVQRSDDDHSIFDITYRGKHTCIYSTHRNPTNSPKSQPENVLDFKAGGLNIKTEAPENAEMIGSCPSFSFPCTPTVDSKGIFSPATSAPENQFSGGGFSPAFVSPTTSESNYFAGLVRETQNHEIHEHACSCYNRDFHSILPCHSSRALLRSTVEKRFREENAVSSISGDLSSESYQSQSKELLHFLCWKNHATAAATPVASITANFPTTSPLQFPSSERQFPSLQRCERRY</sequence>
<dbReference type="GO" id="GO:0010150">
    <property type="term" value="P:leaf senescence"/>
    <property type="evidence" value="ECO:0007669"/>
    <property type="project" value="UniProtKB-ARBA"/>
</dbReference>
<organism evidence="9 10">
    <name type="scientific">Amborella trichopoda</name>
    <dbReference type="NCBI Taxonomy" id="13333"/>
    <lineage>
        <taxon>Eukaryota</taxon>
        <taxon>Viridiplantae</taxon>
        <taxon>Streptophyta</taxon>
        <taxon>Embryophyta</taxon>
        <taxon>Tracheophyta</taxon>
        <taxon>Spermatophyta</taxon>
        <taxon>Magnoliopsida</taxon>
        <taxon>Amborellales</taxon>
        <taxon>Amborellaceae</taxon>
        <taxon>Amborella</taxon>
    </lineage>
</organism>
<dbReference type="PANTHER" id="PTHR32096">
    <property type="entry name" value="WRKY TRANSCRIPTION FACTOR 30-RELATED-RELATED"/>
    <property type="match status" value="1"/>
</dbReference>
<evidence type="ECO:0000256" key="1">
    <source>
        <dbReference type="ARBA" id="ARBA00004123"/>
    </source>
</evidence>
<keyword evidence="10" id="KW-1185">Reference proteome</keyword>
<dbReference type="SMART" id="SM00774">
    <property type="entry name" value="WRKY"/>
    <property type="match status" value="1"/>
</dbReference>
<evidence type="ECO:0000259" key="8">
    <source>
        <dbReference type="PROSITE" id="PS50811"/>
    </source>
</evidence>
<dbReference type="Pfam" id="PF03106">
    <property type="entry name" value="WRKY"/>
    <property type="match status" value="1"/>
</dbReference>
<dbReference type="GO" id="GO:0003700">
    <property type="term" value="F:DNA-binding transcription factor activity"/>
    <property type="evidence" value="ECO:0000318"/>
    <property type="project" value="GO_Central"/>
</dbReference>
<dbReference type="SUPFAM" id="SSF118290">
    <property type="entry name" value="WRKY DNA-binding domain"/>
    <property type="match status" value="1"/>
</dbReference>
<evidence type="ECO:0000256" key="6">
    <source>
        <dbReference type="ARBA" id="ARBA00060850"/>
    </source>
</evidence>
<feature type="domain" description="WRKY" evidence="8">
    <location>
        <begin position="118"/>
        <end position="176"/>
    </location>
</feature>
<protein>
    <recommendedName>
        <fullName evidence="8">WRKY domain-containing protein</fullName>
    </recommendedName>
</protein>
<dbReference type="GO" id="GO:0009751">
    <property type="term" value="P:response to salicylic acid"/>
    <property type="evidence" value="ECO:0007669"/>
    <property type="project" value="UniProtKB-ARBA"/>
</dbReference>
<reference evidence="10" key="1">
    <citation type="journal article" date="2013" name="Science">
        <title>The Amborella genome and the evolution of flowering plants.</title>
        <authorList>
            <consortium name="Amborella Genome Project"/>
        </authorList>
    </citation>
    <scope>NUCLEOTIDE SEQUENCE [LARGE SCALE GENOMIC DNA]</scope>
</reference>
<dbReference type="HOGENOM" id="CLU_058534_0_0_1"/>
<dbReference type="Gramene" id="ERN08905">
    <property type="protein sequence ID" value="ERN08905"/>
    <property type="gene ID" value="AMTR_s00015p00228580"/>
</dbReference>
<dbReference type="GO" id="GO:0005634">
    <property type="term" value="C:nucleus"/>
    <property type="evidence" value="ECO:0000318"/>
    <property type="project" value="GO_Central"/>
</dbReference>